<evidence type="ECO:0000313" key="6">
    <source>
        <dbReference type="EMBL" id="CAB3941964.1"/>
    </source>
</evidence>
<dbReference type="PANTHER" id="PTHR43537:SF49">
    <property type="entry name" value="TRANSCRIPTIONAL REGULATORY PROTEIN"/>
    <property type="match status" value="1"/>
</dbReference>
<dbReference type="Pfam" id="PF07729">
    <property type="entry name" value="FCD"/>
    <property type="match status" value="1"/>
</dbReference>
<dbReference type="SUPFAM" id="SSF46785">
    <property type="entry name" value="Winged helix' DNA-binding domain"/>
    <property type="match status" value="1"/>
</dbReference>
<dbReference type="InterPro" id="IPR000524">
    <property type="entry name" value="Tscrpt_reg_HTH_GntR"/>
</dbReference>
<evidence type="ECO:0000313" key="7">
    <source>
        <dbReference type="EMBL" id="NMU92201.1"/>
    </source>
</evidence>
<keyword evidence="2" id="KW-0238">DNA-binding</keyword>
<dbReference type="InterPro" id="IPR011711">
    <property type="entry name" value="GntR_C"/>
</dbReference>
<dbReference type="EMBL" id="CADILE010000001">
    <property type="protein sequence ID" value="CAB3825581.1"/>
    <property type="molecule type" value="Genomic_DNA"/>
</dbReference>
<dbReference type="InterPro" id="IPR036390">
    <property type="entry name" value="WH_DNA-bd_sf"/>
</dbReference>
<sequence>MPKAAATQPGLVDRIALDIQSGVYGPGAWLKQIDLQERYGAKRLDVRRALDQLTAKRLIAHIPNRGYHVYTMDPDQHLQIRDIRVLLETGAAADLMPNVTAAKVRALRALAERFSKLLQDGTLLEQYEVNLAFHAGMYDMCSNRELAALIQETRARGPAAPAKEWVTRSRIEISAREHFDMVEALEARDVKRLQKIIAQHVGQDIS</sequence>
<gene>
    <name evidence="7" type="ORF">HGQ98_21430</name>
    <name evidence="5" type="ORF">LMG3328_00497</name>
    <name evidence="6" type="ORF">LMG7053_01064</name>
</gene>
<accession>A0A1D8I575</accession>
<dbReference type="PANTHER" id="PTHR43537">
    <property type="entry name" value="TRANSCRIPTIONAL REGULATOR, GNTR FAMILY"/>
    <property type="match status" value="1"/>
</dbReference>
<reference evidence="8 9" key="2">
    <citation type="submission" date="2020-04" db="EMBL/GenBank/DDBJ databases">
        <authorList>
            <person name="De Canck E."/>
        </authorList>
    </citation>
    <scope>NUCLEOTIDE SEQUENCE [LARGE SCALE GENOMIC DNA]</scope>
    <source>
        <strain evidence="5 8">LMG 3328</strain>
        <strain evidence="6 9">LMG 7053</strain>
    </source>
</reference>
<keyword evidence="3" id="KW-0804">Transcription</keyword>
<dbReference type="SUPFAM" id="SSF48008">
    <property type="entry name" value="GntR ligand-binding domain-like"/>
    <property type="match status" value="1"/>
</dbReference>
<dbReference type="Gene3D" id="1.10.10.10">
    <property type="entry name" value="Winged helix-like DNA-binding domain superfamily/Winged helix DNA-binding domain"/>
    <property type="match status" value="1"/>
</dbReference>
<dbReference type="Proteomes" id="UP000494161">
    <property type="component" value="Unassembled WGS sequence"/>
</dbReference>
<dbReference type="InterPro" id="IPR036388">
    <property type="entry name" value="WH-like_DNA-bd_sf"/>
</dbReference>
<dbReference type="EMBL" id="JABBZE010000319">
    <property type="protein sequence ID" value="NMU92201.1"/>
    <property type="molecule type" value="Genomic_DNA"/>
</dbReference>
<evidence type="ECO:0000313" key="5">
    <source>
        <dbReference type="EMBL" id="CAB3825581.1"/>
    </source>
</evidence>
<dbReference type="Gene3D" id="1.20.120.530">
    <property type="entry name" value="GntR ligand-binding domain-like"/>
    <property type="match status" value="1"/>
</dbReference>
<dbReference type="Pfam" id="PF00392">
    <property type="entry name" value="GntR"/>
    <property type="match status" value="1"/>
</dbReference>
<dbReference type="SMART" id="SM00895">
    <property type="entry name" value="FCD"/>
    <property type="match status" value="1"/>
</dbReference>
<organism evidence="7 10">
    <name type="scientific">Achromobacter ruhlandii</name>
    <dbReference type="NCBI Taxonomy" id="72557"/>
    <lineage>
        <taxon>Bacteria</taxon>
        <taxon>Pseudomonadati</taxon>
        <taxon>Pseudomonadota</taxon>
        <taxon>Betaproteobacteria</taxon>
        <taxon>Burkholderiales</taxon>
        <taxon>Alcaligenaceae</taxon>
        <taxon>Achromobacter</taxon>
    </lineage>
</organism>
<evidence type="ECO:0000256" key="3">
    <source>
        <dbReference type="ARBA" id="ARBA00023163"/>
    </source>
</evidence>
<dbReference type="GO" id="GO:0003677">
    <property type="term" value="F:DNA binding"/>
    <property type="evidence" value="ECO:0007669"/>
    <property type="project" value="UniProtKB-KW"/>
</dbReference>
<evidence type="ECO:0000313" key="8">
    <source>
        <dbReference type="Proteomes" id="UP000494122"/>
    </source>
</evidence>
<evidence type="ECO:0000256" key="2">
    <source>
        <dbReference type="ARBA" id="ARBA00023125"/>
    </source>
</evidence>
<dbReference type="GeneID" id="94357241"/>
<keyword evidence="9" id="KW-1185">Reference proteome</keyword>
<reference evidence="7 10" key="1">
    <citation type="submission" date="2020-04" db="EMBL/GenBank/DDBJ databases">
        <title>Achromobacter ruhlandii genome sequencing and assembly.</title>
        <authorList>
            <person name="Martins R.C.R."/>
            <person name="Perdigao-Neto L.V."/>
            <person name="Levin A.S.S."/>
            <person name="Costa S.F."/>
        </authorList>
    </citation>
    <scope>NUCLEOTIDE SEQUENCE [LARGE SCALE GENOMIC DNA]</scope>
    <source>
        <strain evidence="7 10">9035ralo</strain>
    </source>
</reference>
<evidence type="ECO:0000259" key="4">
    <source>
        <dbReference type="PROSITE" id="PS50949"/>
    </source>
</evidence>
<name>A0A1D8I575_9BURK</name>
<dbReference type="Proteomes" id="UP000494122">
    <property type="component" value="Unassembled WGS sequence"/>
</dbReference>
<dbReference type="SMART" id="SM00345">
    <property type="entry name" value="HTH_GNTR"/>
    <property type="match status" value="1"/>
</dbReference>
<keyword evidence="1" id="KW-0805">Transcription regulation</keyword>
<dbReference type="PROSITE" id="PS50949">
    <property type="entry name" value="HTH_GNTR"/>
    <property type="match status" value="1"/>
</dbReference>
<dbReference type="InterPro" id="IPR008920">
    <property type="entry name" value="TF_FadR/GntR_C"/>
</dbReference>
<feature type="domain" description="HTH gntR-type" evidence="4">
    <location>
        <begin position="5"/>
        <end position="72"/>
    </location>
</feature>
<evidence type="ECO:0000313" key="9">
    <source>
        <dbReference type="Proteomes" id="UP000494161"/>
    </source>
</evidence>
<dbReference type="AlphaFoldDB" id="A0A1D8I575"/>
<dbReference type="EMBL" id="CADILJ010000005">
    <property type="protein sequence ID" value="CAB3941964.1"/>
    <property type="molecule type" value="Genomic_DNA"/>
</dbReference>
<protein>
    <submittedName>
        <fullName evidence="7">GntR family transcriptional regulator</fullName>
    </submittedName>
</protein>
<dbReference type="RefSeq" id="WP_049071990.1">
    <property type="nucleotide sequence ID" value="NZ_CADIJL010000001.1"/>
</dbReference>
<dbReference type="GO" id="GO:0003700">
    <property type="term" value="F:DNA-binding transcription factor activity"/>
    <property type="evidence" value="ECO:0007669"/>
    <property type="project" value="InterPro"/>
</dbReference>
<dbReference type="Proteomes" id="UP000542405">
    <property type="component" value="Unassembled WGS sequence"/>
</dbReference>
<proteinExistence type="predicted"/>
<evidence type="ECO:0000313" key="10">
    <source>
        <dbReference type="Proteomes" id="UP000542405"/>
    </source>
</evidence>
<evidence type="ECO:0000256" key="1">
    <source>
        <dbReference type="ARBA" id="ARBA00023015"/>
    </source>
</evidence>